<dbReference type="AlphaFoldDB" id="A0AAV0IVL9"/>
<sequence length="68" mass="8125">FSHEFLWNSLLTRAFDPYWWSKSYNLLYLNLCGGSKKLRGVRNFIRTLKNSSSSWLSIQWVKILLVLE</sequence>
<evidence type="ECO:0000313" key="2">
    <source>
        <dbReference type="Proteomes" id="UP001154282"/>
    </source>
</evidence>
<feature type="non-terminal residue" evidence="1">
    <location>
        <position position="1"/>
    </location>
</feature>
<keyword evidence="2" id="KW-1185">Reference proteome</keyword>
<gene>
    <name evidence="1" type="ORF">LITE_LOCUS11089</name>
</gene>
<reference evidence="1" key="1">
    <citation type="submission" date="2022-08" db="EMBL/GenBank/DDBJ databases">
        <authorList>
            <person name="Gutierrez-Valencia J."/>
        </authorList>
    </citation>
    <scope>NUCLEOTIDE SEQUENCE</scope>
</reference>
<accession>A0AAV0IVL9</accession>
<organism evidence="1 2">
    <name type="scientific">Linum tenue</name>
    <dbReference type="NCBI Taxonomy" id="586396"/>
    <lineage>
        <taxon>Eukaryota</taxon>
        <taxon>Viridiplantae</taxon>
        <taxon>Streptophyta</taxon>
        <taxon>Embryophyta</taxon>
        <taxon>Tracheophyta</taxon>
        <taxon>Spermatophyta</taxon>
        <taxon>Magnoliopsida</taxon>
        <taxon>eudicotyledons</taxon>
        <taxon>Gunneridae</taxon>
        <taxon>Pentapetalae</taxon>
        <taxon>rosids</taxon>
        <taxon>fabids</taxon>
        <taxon>Malpighiales</taxon>
        <taxon>Linaceae</taxon>
        <taxon>Linum</taxon>
    </lineage>
</organism>
<protein>
    <submittedName>
        <fullName evidence="1">Uncharacterized protein</fullName>
    </submittedName>
</protein>
<comment type="caution">
    <text evidence="1">The sequence shown here is derived from an EMBL/GenBank/DDBJ whole genome shotgun (WGS) entry which is preliminary data.</text>
</comment>
<dbReference type="Proteomes" id="UP001154282">
    <property type="component" value="Unassembled WGS sequence"/>
</dbReference>
<feature type="non-terminal residue" evidence="1">
    <location>
        <position position="68"/>
    </location>
</feature>
<dbReference type="EMBL" id="CAMGYJ010000004">
    <property type="protein sequence ID" value="CAI0401180.1"/>
    <property type="molecule type" value="Genomic_DNA"/>
</dbReference>
<evidence type="ECO:0000313" key="1">
    <source>
        <dbReference type="EMBL" id="CAI0401180.1"/>
    </source>
</evidence>
<name>A0AAV0IVL9_9ROSI</name>
<proteinExistence type="predicted"/>